<dbReference type="GO" id="GO:0008270">
    <property type="term" value="F:zinc ion binding"/>
    <property type="evidence" value="ECO:0007669"/>
    <property type="project" value="InterPro"/>
</dbReference>
<dbReference type="InterPro" id="IPR052783">
    <property type="entry name" value="Metabolic/Drug-Res_Regulator"/>
</dbReference>
<dbReference type="PROSITE" id="PS00463">
    <property type="entry name" value="ZN2_CY6_FUNGAL_1"/>
    <property type="match status" value="1"/>
</dbReference>
<sequence length="437" mass="47774">MDSLPTPPNEEHVKPHGLKRPHATSKSVKTAHRTLKRTSTHAHPPSPTRDSHSQHSSDGRHKRVWKACERCRMKKTKCDGEFPCKRCKDDGLICTAGTRKKTEYKQIPPGYAEVLENTQFVLVATVQKLYSMVRNGERWELGEPELNDRGQPIIHNVAAKLGCLRPNCDLDLPAHSIFPEDEAGMAELARQLQDQVTAASPPPPQTITSLPSQSKRSRQQHGSKHAHNFYSHHHPTECASSTAPSDGEHSDLDLDTDYRRAAFCAASTVSLSPASLSYPDFDVSPPSAVSSDGFPPLPLPSTTTASQSQSPTLSTHPSNGNTNSNSNDNNRDIQWAAATSRPMSMEFHHHHHQSQSQQSQQQQQMWMAAAAAGQGFMDASDVLGGGSGMYGLKPAPHGAFSSSRRDPNVMMGVGDPMIFSSGYDEDPLRPLFSSAIL</sequence>
<feature type="compositionally biased region" description="Basic residues" evidence="2">
    <location>
        <begin position="15"/>
        <end position="40"/>
    </location>
</feature>
<evidence type="ECO:0000313" key="5">
    <source>
        <dbReference type="Proteomes" id="UP001305647"/>
    </source>
</evidence>
<accession>A0AAN6Q285</accession>
<proteinExistence type="predicted"/>
<dbReference type="PANTHER" id="PTHR47655">
    <property type="entry name" value="QUINIC ACID UTILIZATION ACTIVATOR"/>
    <property type="match status" value="1"/>
</dbReference>
<feature type="region of interest" description="Disordered" evidence="2">
    <location>
        <begin position="286"/>
        <end position="330"/>
    </location>
</feature>
<feature type="region of interest" description="Disordered" evidence="2">
    <location>
        <begin position="1"/>
        <end position="61"/>
    </location>
</feature>
<dbReference type="EMBL" id="MU863632">
    <property type="protein sequence ID" value="KAK4102198.1"/>
    <property type="molecule type" value="Genomic_DNA"/>
</dbReference>
<dbReference type="GO" id="GO:0000981">
    <property type="term" value="F:DNA-binding transcription factor activity, RNA polymerase II-specific"/>
    <property type="evidence" value="ECO:0007669"/>
    <property type="project" value="InterPro"/>
</dbReference>
<dbReference type="Pfam" id="PF00172">
    <property type="entry name" value="Zn_clus"/>
    <property type="match status" value="1"/>
</dbReference>
<dbReference type="SUPFAM" id="SSF57701">
    <property type="entry name" value="Zn2/Cys6 DNA-binding domain"/>
    <property type="match status" value="1"/>
</dbReference>
<dbReference type="PROSITE" id="PS50048">
    <property type="entry name" value="ZN2_CY6_FUNGAL_2"/>
    <property type="match status" value="1"/>
</dbReference>
<protein>
    <recommendedName>
        <fullName evidence="3">Zn(2)-C6 fungal-type domain-containing protein</fullName>
    </recommendedName>
</protein>
<feature type="compositionally biased region" description="Basic residues" evidence="2">
    <location>
        <begin position="215"/>
        <end position="233"/>
    </location>
</feature>
<name>A0AAN6Q285_9PEZI</name>
<feature type="region of interest" description="Disordered" evidence="2">
    <location>
        <begin position="193"/>
        <end position="253"/>
    </location>
</feature>
<evidence type="ECO:0000259" key="3">
    <source>
        <dbReference type="PROSITE" id="PS50048"/>
    </source>
</evidence>
<keyword evidence="1" id="KW-0539">Nucleus</keyword>
<evidence type="ECO:0000256" key="2">
    <source>
        <dbReference type="SAM" id="MobiDB-lite"/>
    </source>
</evidence>
<dbReference type="Proteomes" id="UP001305647">
    <property type="component" value="Unassembled WGS sequence"/>
</dbReference>
<evidence type="ECO:0000313" key="4">
    <source>
        <dbReference type="EMBL" id="KAK4102198.1"/>
    </source>
</evidence>
<dbReference type="InterPro" id="IPR001138">
    <property type="entry name" value="Zn2Cys6_DnaBD"/>
</dbReference>
<dbReference type="CDD" id="cd00067">
    <property type="entry name" value="GAL4"/>
    <property type="match status" value="1"/>
</dbReference>
<feature type="compositionally biased region" description="Basic and acidic residues" evidence="2">
    <location>
        <begin position="49"/>
        <end position="59"/>
    </location>
</feature>
<organism evidence="4 5">
    <name type="scientific">Parathielavia hyrcaniae</name>
    <dbReference type="NCBI Taxonomy" id="113614"/>
    <lineage>
        <taxon>Eukaryota</taxon>
        <taxon>Fungi</taxon>
        <taxon>Dikarya</taxon>
        <taxon>Ascomycota</taxon>
        <taxon>Pezizomycotina</taxon>
        <taxon>Sordariomycetes</taxon>
        <taxon>Sordariomycetidae</taxon>
        <taxon>Sordariales</taxon>
        <taxon>Chaetomiaceae</taxon>
        <taxon>Parathielavia</taxon>
    </lineage>
</organism>
<feature type="compositionally biased region" description="Low complexity" evidence="2">
    <location>
        <begin position="300"/>
        <end position="328"/>
    </location>
</feature>
<gene>
    <name evidence="4" type="ORF">N658DRAFT_423969</name>
</gene>
<evidence type="ECO:0000256" key="1">
    <source>
        <dbReference type="ARBA" id="ARBA00023242"/>
    </source>
</evidence>
<dbReference type="Gene3D" id="4.10.240.10">
    <property type="entry name" value="Zn(2)-C6 fungal-type DNA-binding domain"/>
    <property type="match status" value="1"/>
</dbReference>
<keyword evidence="5" id="KW-1185">Reference proteome</keyword>
<dbReference type="InterPro" id="IPR036864">
    <property type="entry name" value="Zn2-C6_fun-type_DNA-bd_sf"/>
</dbReference>
<reference evidence="4" key="2">
    <citation type="submission" date="2023-05" db="EMBL/GenBank/DDBJ databases">
        <authorList>
            <consortium name="Lawrence Berkeley National Laboratory"/>
            <person name="Steindorff A."/>
            <person name="Hensen N."/>
            <person name="Bonometti L."/>
            <person name="Westerberg I."/>
            <person name="Brannstrom I.O."/>
            <person name="Guillou S."/>
            <person name="Cros-Aarteil S."/>
            <person name="Calhoun S."/>
            <person name="Haridas S."/>
            <person name="Kuo A."/>
            <person name="Mondo S."/>
            <person name="Pangilinan J."/>
            <person name="Riley R."/>
            <person name="Labutti K."/>
            <person name="Andreopoulos B."/>
            <person name="Lipzen A."/>
            <person name="Chen C."/>
            <person name="Yanf M."/>
            <person name="Daum C."/>
            <person name="Ng V."/>
            <person name="Clum A."/>
            <person name="Ohm R."/>
            <person name="Martin F."/>
            <person name="Silar P."/>
            <person name="Natvig D."/>
            <person name="Lalanne C."/>
            <person name="Gautier V."/>
            <person name="Ament-Velasquez S.L."/>
            <person name="Kruys A."/>
            <person name="Hutchinson M.I."/>
            <person name="Powell A.J."/>
            <person name="Barry K."/>
            <person name="Miller A.N."/>
            <person name="Grigoriev I.V."/>
            <person name="Debuchy R."/>
            <person name="Gladieux P."/>
            <person name="Thoren M.H."/>
            <person name="Johannesson H."/>
        </authorList>
    </citation>
    <scope>NUCLEOTIDE SEQUENCE</scope>
    <source>
        <strain evidence="4">CBS 757.83</strain>
    </source>
</reference>
<feature type="domain" description="Zn(2)-C6 fungal-type" evidence="3">
    <location>
        <begin position="67"/>
        <end position="96"/>
    </location>
</feature>
<reference evidence="4" key="1">
    <citation type="journal article" date="2023" name="Mol. Phylogenet. Evol.">
        <title>Genome-scale phylogeny and comparative genomics of the fungal order Sordariales.</title>
        <authorList>
            <person name="Hensen N."/>
            <person name="Bonometti L."/>
            <person name="Westerberg I."/>
            <person name="Brannstrom I.O."/>
            <person name="Guillou S."/>
            <person name="Cros-Aarteil S."/>
            <person name="Calhoun S."/>
            <person name="Haridas S."/>
            <person name="Kuo A."/>
            <person name="Mondo S."/>
            <person name="Pangilinan J."/>
            <person name="Riley R."/>
            <person name="LaButti K."/>
            <person name="Andreopoulos B."/>
            <person name="Lipzen A."/>
            <person name="Chen C."/>
            <person name="Yan M."/>
            <person name="Daum C."/>
            <person name="Ng V."/>
            <person name="Clum A."/>
            <person name="Steindorff A."/>
            <person name="Ohm R.A."/>
            <person name="Martin F."/>
            <person name="Silar P."/>
            <person name="Natvig D.O."/>
            <person name="Lalanne C."/>
            <person name="Gautier V."/>
            <person name="Ament-Velasquez S.L."/>
            <person name="Kruys A."/>
            <person name="Hutchinson M.I."/>
            <person name="Powell A.J."/>
            <person name="Barry K."/>
            <person name="Miller A.N."/>
            <person name="Grigoriev I.V."/>
            <person name="Debuchy R."/>
            <person name="Gladieux P."/>
            <person name="Hiltunen Thoren M."/>
            <person name="Johannesson H."/>
        </authorList>
    </citation>
    <scope>NUCLEOTIDE SEQUENCE</scope>
    <source>
        <strain evidence="4">CBS 757.83</strain>
    </source>
</reference>
<dbReference type="AlphaFoldDB" id="A0AAN6Q285"/>
<dbReference type="SMART" id="SM00066">
    <property type="entry name" value="GAL4"/>
    <property type="match status" value="1"/>
</dbReference>
<dbReference type="PANTHER" id="PTHR47655:SF3">
    <property type="entry name" value="ZN(II)2CYS6 TRANSCRIPTION FACTOR (EUROFUNG)"/>
    <property type="match status" value="1"/>
</dbReference>
<comment type="caution">
    <text evidence="4">The sequence shown here is derived from an EMBL/GenBank/DDBJ whole genome shotgun (WGS) entry which is preliminary data.</text>
</comment>